<dbReference type="EMBL" id="BNAR01000004">
    <property type="protein sequence ID" value="GHH39877.1"/>
    <property type="molecule type" value="Genomic_DNA"/>
</dbReference>
<proteinExistence type="predicted"/>
<comment type="caution">
    <text evidence="1">The sequence shown here is derived from an EMBL/GenBank/DDBJ whole genome shotgun (WGS) entry which is preliminary data.</text>
</comment>
<protein>
    <submittedName>
        <fullName evidence="1">Uncharacterized protein</fullName>
    </submittedName>
</protein>
<sequence>MTRSTQIGRPSGAAADFAEARLAAEAAGAVQQRQAARRVAERSHDAQDCRDLLLMLGLSDLEPTAARPAQTESAVMTFSEALGLHRTT</sequence>
<keyword evidence="2" id="KW-1185">Reference proteome</keyword>
<dbReference type="Proteomes" id="UP000605568">
    <property type="component" value="Unassembled WGS sequence"/>
</dbReference>
<organism evidence="1 2">
    <name type="scientific">Lentzea cavernae</name>
    <dbReference type="NCBI Taxonomy" id="2020703"/>
    <lineage>
        <taxon>Bacteria</taxon>
        <taxon>Bacillati</taxon>
        <taxon>Actinomycetota</taxon>
        <taxon>Actinomycetes</taxon>
        <taxon>Pseudonocardiales</taxon>
        <taxon>Pseudonocardiaceae</taxon>
        <taxon>Lentzea</taxon>
    </lineage>
</organism>
<gene>
    <name evidence="1" type="ORF">GCM10017774_32250</name>
</gene>
<evidence type="ECO:0000313" key="1">
    <source>
        <dbReference type="EMBL" id="GHH39877.1"/>
    </source>
</evidence>
<dbReference type="RefSeq" id="WP_191298729.1">
    <property type="nucleotide sequence ID" value="NZ_BNAR01000004.1"/>
</dbReference>
<accession>A0ABQ3MFN9</accession>
<evidence type="ECO:0000313" key="2">
    <source>
        <dbReference type="Proteomes" id="UP000605568"/>
    </source>
</evidence>
<name>A0ABQ3MFN9_9PSEU</name>
<reference evidence="2" key="1">
    <citation type="journal article" date="2019" name="Int. J. Syst. Evol. Microbiol.">
        <title>The Global Catalogue of Microorganisms (GCM) 10K type strain sequencing project: providing services to taxonomists for standard genome sequencing and annotation.</title>
        <authorList>
            <consortium name="The Broad Institute Genomics Platform"/>
            <consortium name="The Broad Institute Genome Sequencing Center for Infectious Disease"/>
            <person name="Wu L."/>
            <person name="Ma J."/>
        </authorList>
    </citation>
    <scope>NUCLEOTIDE SEQUENCE [LARGE SCALE GENOMIC DNA]</scope>
    <source>
        <strain evidence="2">CGMCC 4.7367</strain>
    </source>
</reference>